<evidence type="ECO:0000313" key="4">
    <source>
        <dbReference type="Proteomes" id="UP000063699"/>
    </source>
</evidence>
<dbReference type="Proteomes" id="UP000063699">
    <property type="component" value="Chromosome"/>
</dbReference>
<feature type="domain" description="Phytase-like" evidence="2">
    <location>
        <begin position="446"/>
        <end position="712"/>
    </location>
</feature>
<dbReference type="PANTHER" id="PTHR46928:SF1">
    <property type="entry name" value="MESENCHYME-SPECIFIC CELL SURFACE GLYCOPROTEIN"/>
    <property type="match status" value="1"/>
</dbReference>
<dbReference type="PANTHER" id="PTHR46928">
    <property type="entry name" value="MESENCHYME-SPECIFIC CELL SURFACE GLYCOPROTEIN"/>
    <property type="match status" value="1"/>
</dbReference>
<reference evidence="3 4" key="1">
    <citation type="submission" date="2015-07" db="EMBL/GenBank/DDBJ databases">
        <title>Genome sequencing of Kibdelosporangium phytohabitans.</title>
        <authorList>
            <person name="Qin S."/>
            <person name="Xing K."/>
        </authorList>
    </citation>
    <scope>NUCLEOTIDE SEQUENCE [LARGE SCALE GENOMIC DNA]</scope>
    <source>
        <strain evidence="3 4">KLBMP1111</strain>
    </source>
</reference>
<gene>
    <name evidence="3" type="ORF">AOZ06_18625</name>
</gene>
<dbReference type="RefSeq" id="WP_054290571.1">
    <property type="nucleotide sequence ID" value="NZ_CP012752.1"/>
</dbReference>
<dbReference type="Pfam" id="PF13449">
    <property type="entry name" value="Phytase-like"/>
    <property type="match status" value="1"/>
</dbReference>
<dbReference type="InterPro" id="IPR027372">
    <property type="entry name" value="Phytase-like_dom"/>
</dbReference>
<feature type="signal peptide" evidence="1">
    <location>
        <begin position="1"/>
        <end position="25"/>
    </location>
</feature>
<dbReference type="EMBL" id="CP012752">
    <property type="protein sequence ID" value="ALG08664.1"/>
    <property type="molecule type" value="Genomic_DNA"/>
</dbReference>
<proteinExistence type="predicted"/>
<sequence>MVRPVRLGAGLVACALILPVTPATAGVAERFARYDTMPVFRNSSAAEHTAAEIAAATADGRLVVYTDSPARRIGFTKVGKQLTPDGTLAMPGEPTSVDIVGRLALVAVNTSKSYTEPSGVLVVVDLATRAIVAGHDLGGQPDSIDISADGRHAAVAIENERDEKVGGGTIPQLPAGFLAIVDLVGGPAEWTTRKVELTGIAQVAPDDPEPEYVTINSRGQVAVTLQENNHIAIVDLRTGTITKHFSAGTATVHGVDTADDGKISPTGTITAAREPDAVAWLDDHTLGTADEGDYHGGSRTWTVFDAGSGEVVYSSGNELQQVAIKQGQYPDGRSGKKGVEPEGLAVATFGRDRYAFVGMERANLVAVYDVRDPRKPRFLQALPTGVGPEGVLPIPATGTLVVSAEEDSAADSVRSSLSAYRLTRTPLPLSLAQNKGTPSIVSDGIGFGALSGLSAIPGDFRDVVSVTDAAYNPTRVLTIDVLSAPARVHKELTLTKDGKPVGYDGEGIAARRGGGYWIAAEGDGKKSPNLLVEVAPNGTVTREVPLPDAVAQTATGNGFEGVTATGGGKDERVWLAVQREWKADKPGQATLARYTPATGEWAFVAYPLDAAPTGAWIGLSEVTALDDRTLLVLERDNQRGDAAKVKKVYRVDVGRVRPVPAGSEKPVVAKTLVKELIPALTAGGAATHDKPEGLAVIGIGPLRKLVGVVDNDGLDDAPGESVFLRLGWL</sequence>
<feature type="chain" id="PRO_5006035496" description="Phytase-like domain-containing protein" evidence="1">
    <location>
        <begin position="26"/>
        <end position="729"/>
    </location>
</feature>
<evidence type="ECO:0000256" key="1">
    <source>
        <dbReference type="SAM" id="SignalP"/>
    </source>
</evidence>
<organism evidence="3 4">
    <name type="scientific">Kibdelosporangium phytohabitans</name>
    <dbReference type="NCBI Taxonomy" id="860235"/>
    <lineage>
        <taxon>Bacteria</taxon>
        <taxon>Bacillati</taxon>
        <taxon>Actinomycetota</taxon>
        <taxon>Actinomycetes</taxon>
        <taxon>Pseudonocardiales</taxon>
        <taxon>Pseudonocardiaceae</taxon>
        <taxon>Kibdelosporangium</taxon>
    </lineage>
</organism>
<dbReference type="InterPro" id="IPR015943">
    <property type="entry name" value="WD40/YVTN_repeat-like_dom_sf"/>
</dbReference>
<protein>
    <recommendedName>
        <fullName evidence="2">Phytase-like domain-containing protein</fullName>
    </recommendedName>
</protein>
<dbReference type="KEGG" id="kphy:AOZ06_18625"/>
<dbReference type="STRING" id="860235.AOZ06_18625"/>
<accession>A0A0N9HU05</accession>
<dbReference type="InterPro" id="IPR011044">
    <property type="entry name" value="Quino_amine_DH_bsu"/>
</dbReference>
<evidence type="ECO:0000313" key="3">
    <source>
        <dbReference type="EMBL" id="ALG08664.1"/>
    </source>
</evidence>
<dbReference type="Gene3D" id="2.130.10.10">
    <property type="entry name" value="YVTN repeat-like/Quinoprotein amine dehydrogenase"/>
    <property type="match status" value="2"/>
</dbReference>
<dbReference type="InterPro" id="IPR052956">
    <property type="entry name" value="Mesenchyme-surface_protein"/>
</dbReference>
<keyword evidence="4" id="KW-1185">Reference proteome</keyword>
<evidence type="ECO:0000259" key="2">
    <source>
        <dbReference type="Pfam" id="PF13449"/>
    </source>
</evidence>
<name>A0A0N9HU05_9PSEU</name>
<dbReference type="AlphaFoldDB" id="A0A0N9HU05"/>
<dbReference type="SUPFAM" id="SSF50969">
    <property type="entry name" value="YVTN repeat-like/Quinoprotein amine dehydrogenase"/>
    <property type="match status" value="1"/>
</dbReference>
<keyword evidence="1" id="KW-0732">Signal</keyword>